<keyword evidence="2" id="KW-1185">Reference proteome</keyword>
<proteinExistence type="predicted"/>
<dbReference type="AlphaFoldDB" id="A0A5N6VP61"/>
<dbReference type="EMBL" id="ML738359">
    <property type="protein sequence ID" value="KAE8309958.1"/>
    <property type="molecule type" value="Genomic_DNA"/>
</dbReference>
<organism evidence="1 2">
    <name type="scientific">Aspergillus transmontanensis</name>
    <dbReference type="NCBI Taxonomy" id="1034304"/>
    <lineage>
        <taxon>Eukaryota</taxon>
        <taxon>Fungi</taxon>
        <taxon>Dikarya</taxon>
        <taxon>Ascomycota</taxon>
        <taxon>Pezizomycotina</taxon>
        <taxon>Eurotiomycetes</taxon>
        <taxon>Eurotiomycetidae</taxon>
        <taxon>Eurotiales</taxon>
        <taxon>Aspergillaceae</taxon>
        <taxon>Aspergillus</taxon>
        <taxon>Aspergillus subgen. Circumdati</taxon>
    </lineage>
</organism>
<reference evidence="2" key="1">
    <citation type="submission" date="2019-04" db="EMBL/GenBank/DDBJ databases">
        <title>Friends and foes A comparative genomics studyof 23 Aspergillus species from section Flavi.</title>
        <authorList>
            <consortium name="DOE Joint Genome Institute"/>
            <person name="Kjaerbolling I."/>
            <person name="Vesth T."/>
            <person name="Frisvad J.C."/>
            <person name="Nybo J.L."/>
            <person name="Theobald S."/>
            <person name="Kildgaard S."/>
            <person name="Isbrandt T."/>
            <person name="Kuo A."/>
            <person name="Sato A."/>
            <person name="Lyhne E.K."/>
            <person name="Kogle M.E."/>
            <person name="Wiebenga A."/>
            <person name="Kun R.S."/>
            <person name="Lubbers R.J."/>
            <person name="Makela M.R."/>
            <person name="Barry K."/>
            <person name="Chovatia M."/>
            <person name="Clum A."/>
            <person name="Daum C."/>
            <person name="Haridas S."/>
            <person name="He G."/>
            <person name="LaButti K."/>
            <person name="Lipzen A."/>
            <person name="Mondo S."/>
            <person name="Riley R."/>
            <person name="Salamov A."/>
            <person name="Simmons B.A."/>
            <person name="Magnuson J.K."/>
            <person name="Henrissat B."/>
            <person name="Mortensen U.H."/>
            <person name="Larsen T.O."/>
            <person name="Devries R.P."/>
            <person name="Grigoriev I.V."/>
            <person name="Machida M."/>
            <person name="Baker S.E."/>
            <person name="Andersen M.R."/>
        </authorList>
    </citation>
    <scope>NUCLEOTIDE SEQUENCE [LARGE SCALE GENOMIC DNA]</scope>
    <source>
        <strain evidence="2">CBS 130015</strain>
    </source>
</reference>
<sequence length="165" mass="17917">MASKSRTFGFLFGRQNPELRLHQDNNSANVISKAICYVAEFMLQTRLLGQFRHIEIEPEPPNGGNENHLPGHGLAVEEYISYANTPVDSECHQSRTKAGGYGYQKGKRRDGNALEAAGHYAISYVFTVSCAGAGVRVTLAPAGGSACIAITPPVRLQQINRVLTD</sequence>
<name>A0A5N6VP61_9EURO</name>
<accession>A0A5N6VP61</accession>
<evidence type="ECO:0000313" key="2">
    <source>
        <dbReference type="Proteomes" id="UP000325433"/>
    </source>
</evidence>
<gene>
    <name evidence="1" type="ORF">BDV41DRAFT_579931</name>
</gene>
<dbReference type="Proteomes" id="UP000325433">
    <property type="component" value="Unassembled WGS sequence"/>
</dbReference>
<protein>
    <submittedName>
        <fullName evidence="1">Uncharacterized protein</fullName>
    </submittedName>
</protein>
<evidence type="ECO:0000313" key="1">
    <source>
        <dbReference type="EMBL" id="KAE8309958.1"/>
    </source>
</evidence>